<dbReference type="PANTHER" id="PTHR36826:SF1">
    <property type="entry name" value="PROTEIN ECM13"/>
    <property type="match status" value="1"/>
</dbReference>
<organism evidence="2 3">
    <name type="scientific">Yarrowia lipolytica</name>
    <name type="common">Candida lipolytica</name>
    <dbReference type="NCBI Taxonomy" id="4952"/>
    <lineage>
        <taxon>Eukaryota</taxon>
        <taxon>Fungi</taxon>
        <taxon>Dikarya</taxon>
        <taxon>Ascomycota</taxon>
        <taxon>Saccharomycotina</taxon>
        <taxon>Dipodascomycetes</taxon>
        <taxon>Dipodascales</taxon>
        <taxon>Dipodascales incertae sedis</taxon>
        <taxon>Yarrowia</taxon>
    </lineage>
</organism>
<evidence type="ECO:0000313" key="3">
    <source>
        <dbReference type="Proteomes" id="UP000256601"/>
    </source>
</evidence>
<proteinExistence type="predicted"/>
<dbReference type="Proteomes" id="UP000256601">
    <property type="component" value="Unassembled WGS sequence"/>
</dbReference>
<reference evidence="2 3" key="1">
    <citation type="submission" date="2018-07" db="EMBL/GenBank/DDBJ databases">
        <title>Draft Genome Assemblies for Five Robust Yarrowia lipolytica Strains Exhibiting High Lipid Production and Pentose Sugar Utilization and Sugar Alcohol Secretion from Undetoxified Lignocellulosic Biomass Hydrolysates.</title>
        <authorList>
            <consortium name="DOE Joint Genome Institute"/>
            <person name="Walker C."/>
            <person name="Ryu S."/>
            <person name="Na H."/>
            <person name="Zane M."/>
            <person name="LaButti K."/>
            <person name="Lipzen A."/>
            <person name="Haridas S."/>
            <person name="Barry K."/>
            <person name="Grigoriev I.V."/>
            <person name="Quarterman J."/>
            <person name="Slininger P."/>
            <person name="Dien B."/>
            <person name="Trinh C.T."/>
        </authorList>
    </citation>
    <scope>NUCLEOTIDE SEQUENCE [LARGE SCALE GENOMIC DNA]</scope>
    <source>
        <strain evidence="2 3">YB392</strain>
    </source>
</reference>
<dbReference type="VEuPathDB" id="FungiDB:YALI1_A11079g"/>
<dbReference type="VEuPathDB" id="FungiDB:YALI0_A10967g"/>
<feature type="compositionally biased region" description="Acidic residues" evidence="1">
    <location>
        <begin position="86"/>
        <end position="110"/>
    </location>
</feature>
<gene>
    <name evidence="2" type="ORF">B0I71DRAFT_134573</name>
</gene>
<dbReference type="OrthoDB" id="5431245at2759"/>
<feature type="region of interest" description="Disordered" evidence="1">
    <location>
        <begin position="68"/>
        <end position="112"/>
    </location>
</feature>
<dbReference type="AlphaFoldDB" id="A0A371C1S8"/>
<dbReference type="InterPro" id="IPR037738">
    <property type="entry name" value="Ecm13-like"/>
</dbReference>
<evidence type="ECO:0000313" key="2">
    <source>
        <dbReference type="EMBL" id="RDW24275.1"/>
    </source>
</evidence>
<evidence type="ECO:0000256" key="1">
    <source>
        <dbReference type="SAM" id="MobiDB-lite"/>
    </source>
</evidence>
<dbReference type="EMBL" id="KZ859041">
    <property type="protein sequence ID" value="RDW24275.1"/>
    <property type="molecule type" value="Genomic_DNA"/>
</dbReference>
<name>A0A371C1S8_YARLL</name>
<dbReference type="PANTHER" id="PTHR36826">
    <property type="entry name" value="PROTEIN ECM13"/>
    <property type="match status" value="1"/>
</dbReference>
<protein>
    <submittedName>
        <fullName evidence="2">Uncharacterized protein</fullName>
    </submittedName>
</protein>
<sequence length="157" mass="18081">MSPTTISTVPETSTADIYFMSSRARNKLARESYKPELNLRKLVAHANLMDSLYDELEYRRSRYQVQFVEPAKPMRKAPSAPTPMEDIPEYESSDEETESEEESEEEDEQDNYSMTVDNNVHIFGEPDTDVMADATFATHHKVQSSDNLTFNEMLLQQ</sequence>
<accession>A0A371C1S8</accession>